<organism evidence="1 2">
    <name type="scientific">Plasmodium reichenowi</name>
    <dbReference type="NCBI Taxonomy" id="5854"/>
    <lineage>
        <taxon>Eukaryota</taxon>
        <taxon>Sar</taxon>
        <taxon>Alveolata</taxon>
        <taxon>Apicomplexa</taxon>
        <taxon>Aconoidasida</taxon>
        <taxon>Haemosporida</taxon>
        <taxon>Plasmodiidae</taxon>
        <taxon>Plasmodium</taxon>
        <taxon>Plasmodium (Laverania)</taxon>
    </lineage>
</organism>
<accession>A0A151LW58</accession>
<keyword evidence="1" id="KW-0548">Nucleotidyltransferase</keyword>
<protein>
    <submittedName>
        <fullName evidence="1">Phosphatidate cytidylyltransferase, putative</fullName>
    </submittedName>
</protein>
<dbReference type="GeneID" id="24528935"/>
<proteinExistence type="predicted"/>
<sequence>NKICNDDKLNSFNILDILNTRQKDIDKQ</sequence>
<feature type="non-terminal residue" evidence="1">
    <location>
        <position position="1"/>
    </location>
</feature>
<dbReference type="EMBL" id="LVLA01000002">
    <property type="protein sequence ID" value="KYO03429.1"/>
    <property type="molecule type" value="Genomic_DNA"/>
</dbReference>
<gene>
    <name evidence="1" type="ORF">PRSY57_0107700</name>
</gene>
<keyword evidence="1" id="KW-0808">Transferase</keyword>
<feature type="non-terminal residue" evidence="1">
    <location>
        <position position="28"/>
    </location>
</feature>
<name>A0A151LW58_PLARE</name>
<dbReference type="Proteomes" id="UP000076359">
    <property type="component" value="Unassembled WGS sequence"/>
</dbReference>
<evidence type="ECO:0000313" key="2">
    <source>
        <dbReference type="Proteomes" id="UP000076359"/>
    </source>
</evidence>
<reference evidence="1 2" key="1">
    <citation type="journal article" date="2016" name="Nat. Commun.">
        <title>Genomes of cryptic chimpanzee Plasmodium species reveal key evolutionary events leading to human malaria.</title>
        <authorList>
            <person name="Sundararaman S.A."/>
            <person name="Plenderleith L.J."/>
            <person name="Liu W."/>
            <person name="Loy D.E."/>
            <person name="Learn G.H."/>
            <person name="Li Y."/>
            <person name="Shaw K.S."/>
            <person name="Ayouba A."/>
            <person name="Peeters M."/>
            <person name="Speede S."/>
            <person name="Shaw G.M."/>
            <person name="Bushman F.D."/>
            <person name="Brisson D."/>
            <person name="Rayner J.C."/>
            <person name="Sharp P.M."/>
            <person name="Hahn B.H."/>
        </authorList>
    </citation>
    <scope>NUCLEOTIDE SEQUENCE [LARGE SCALE GENOMIC DNA]</scope>
    <source>
        <strain evidence="1 2">SY57</strain>
    </source>
</reference>
<dbReference type="RefSeq" id="XP_019970940.1">
    <property type="nucleotide sequence ID" value="XM_020114372.1"/>
</dbReference>
<comment type="caution">
    <text evidence="1">The sequence shown here is derived from an EMBL/GenBank/DDBJ whole genome shotgun (WGS) entry which is preliminary data.</text>
</comment>
<dbReference type="AlphaFoldDB" id="A0A151LW58"/>
<dbReference type="GO" id="GO:0016779">
    <property type="term" value="F:nucleotidyltransferase activity"/>
    <property type="evidence" value="ECO:0007669"/>
    <property type="project" value="UniProtKB-KW"/>
</dbReference>
<evidence type="ECO:0000313" key="1">
    <source>
        <dbReference type="EMBL" id="KYO03429.1"/>
    </source>
</evidence>